<dbReference type="GO" id="GO:0008757">
    <property type="term" value="F:S-adenosylmethionine-dependent methyltransferase activity"/>
    <property type="evidence" value="ECO:0000318"/>
    <property type="project" value="GO_Central"/>
</dbReference>
<dbReference type="SUPFAM" id="SSF53335">
    <property type="entry name" value="S-adenosyl-L-methionine-dependent methyltransferases"/>
    <property type="match status" value="1"/>
</dbReference>
<dbReference type="GO" id="GO:0046872">
    <property type="term" value="F:metal ion binding"/>
    <property type="evidence" value="ECO:0007669"/>
    <property type="project" value="UniProtKB-KW"/>
</dbReference>
<evidence type="ECO:0000313" key="5">
    <source>
        <dbReference type="EMBL" id="KDO53486.1"/>
    </source>
</evidence>
<dbReference type="EMBL" id="KK785013">
    <property type="protein sequence ID" value="KDO53486.1"/>
    <property type="molecule type" value="Genomic_DNA"/>
</dbReference>
<dbReference type="InterPro" id="IPR042086">
    <property type="entry name" value="MeTrfase_capping"/>
</dbReference>
<dbReference type="InterPro" id="IPR005299">
    <property type="entry name" value="MeTrfase_7"/>
</dbReference>
<dbReference type="Gene3D" id="1.10.1200.270">
    <property type="entry name" value="Methyltransferase, alpha-helical capping domain"/>
    <property type="match status" value="1"/>
</dbReference>
<evidence type="ECO:0000256" key="3">
    <source>
        <dbReference type="ARBA" id="ARBA00022723"/>
    </source>
</evidence>
<accession>A0A067ERD8</accession>
<evidence type="ECO:0000256" key="4">
    <source>
        <dbReference type="ARBA" id="ARBA00022842"/>
    </source>
</evidence>
<reference evidence="5 6" key="1">
    <citation type="submission" date="2014-04" db="EMBL/GenBank/DDBJ databases">
        <authorList>
            <consortium name="International Citrus Genome Consortium"/>
            <person name="Gmitter F."/>
            <person name="Chen C."/>
            <person name="Farmerie W."/>
            <person name="Harkins T."/>
            <person name="Desany B."/>
            <person name="Mohiuddin M."/>
            <person name="Kodira C."/>
            <person name="Borodovsky M."/>
            <person name="Lomsadze A."/>
            <person name="Burns P."/>
            <person name="Jenkins J."/>
            <person name="Prochnik S."/>
            <person name="Shu S."/>
            <person name="Chapman J."/>
            <person name="Pitluck S."/>
            <person name="Schmutz J."/>
            <person name="Rokhsar D."/>
        </authorList>
    </citation>
    <scope>NUCLEOTIDE SEQUENCE</scope>
</reference>
<keyword evidence="6" id="KW-1185">Reference proteome</keyword>
<feature type="non-terminal residue" evidence="5">
    <location>
        <position position="1"/>
    </location>
</feature>
<dbReference type="InterPro" id="IPR029063">
    <property type="entry name" value="SAM-dependent_MTases_sf"/>
</dbReference>
<dbReference type="Proteomes" id="UP000027120">
    <property type="component" value="Unassembled WGS sequence"/>
</dbReference>
<evidence type="ECO:0000313" key="6">
    <source>
        <dbReference type="Proteomes" id="UP000027120"/>
    </source>
</evidence>
<organism evidence="5 6">
    <name type="scientific">Citrus sinensis</name>
    <name type="common">Sweet orange</name>
    <name type="synonym">Citrus aurantium var. sinensis</name>
    <dbReference type="NCBI Taxonomy" id="2711"/>
    <lineage>
        <taxon>Eukaryota</taxon>
        <taxon>Viridiplantae</taxon>
        <taxon>Streptophyta</taxon>
        <taxon>Embryophyta</taxon>
        <taxon>Tracheophyta</taxon>
        <taxon>Spermatophyta</taxon>
        <taxon>Magnoliopsida</taxon>
        <taxon>eudicotyledons</taxon>
        <taxon>Gunneridae</taxon>
        <taxon>Pentapetalae</taxon>
        <taxon>rosids</taxon>
        <taxon>malvids</taxon>
        <taxon>Sapindales</taxon>
        <taxon>Rutaceae</taxon>
        <taxon>Aurantioideae</taxon>
        <taxon>Citrus</taxon>
    </lineage>
</organism>
<keyword evidence="2" id="KW-0808">Transferase</keyword>
<dbReference type="AlphaFoldDB" id="A0A067ERD8"/>
<keyword evidence="4" id="KW-0460">Magnesium</keyword>
<keyword evidence="1" id="KW-0489">Methyltransferase</keyword>
<evidence type="ECO:0000256" key="2">
    <source>
        <dbReference type="ARBA" id="ARBA00022679"/>
    </source>
</evidence>
<dbReference type="Gene3D" id="3.40.50.150">
    <property type="entry name" value="Vaccinia Virus protein VP39"/>
    <property type="match status" value="1"/>
</dbReference>
<gene>
    <name evidence="5" type="ORF">CISIN_1g0377352mg</name>
</gene>
<dbReference type="PANTHER" id="PTHR31009">
    <property type="entry name" value="S-ADENOSYL-L-METHIONINE:CARBOXYL METHYLTRANSFERASE FAMILY PROTEIN"/>
    <property type="match status" value="1"/>
</dbReference>
<proteinExistence type="predicted"/>
<keyword evidence="3" id="KW-0479">Metal-binding</keyword>
<name>A0A067ERD8_CITSI</name>
<protein>
    <recommendedName>
        <fullName evidence="7">S-adenosylmethionine-dependent methyltransferase</fullName>
    </recommendedName>
</protein>
<evidence type="ECO:0008006" key="7">
    <source>
        <dbReference type="Google" id="ProtNLM"/>
    </source>
</evidence>
<dbReference type="Pfam" id="PF03492">
    <property type="entry name" value="Methyltransf_7"/>
    <property type="match status" value="1"/>
</dbReference>
<sequence>SIQVYILRYDPRTAVTDLGTNAVPNTFRIADFGCSTGPNTFIAVQNIIDSVELKFQHECPSAIEFQVFFNDHSDNDFNTLFKSLPQSRSYYAAGVPGSFYSSLFPKSSLHFVHSSYTLHWLSKVPKVDGVEGSIQTRRFVNEVMEAYAAQFNNDFQTFLNTRAQELVPGGLAALVMFSVPDGIPLVNNAAGSFYNTFGSCLVELTKMGILSKEKMYNPTPKELEGIIQRNGNFTIERMEKMTNPKQQVLCSASDLAVAMRAVYEGLVKEHFGDEFVDKIFNHFATKAEENISIIGQRVQDSMMDLFILLKRI</sequence>
<evidence type="ECO:0000256" key="1">
    <source>
        <dbReference type="ARBA" id="ARBA00022603"/>
    </source>
</evidence>
<dbReference type="GO" id="GO:0032259">
    <property type="term" value="P:methylation"/>
    <property type="evidence" value="ECO:0000318"/>
    <property type="project" value="GO_Central"/>
</dbReference>
<dbReference type="SMR" id="A0A067ERD8"/>